<keyword evidence="2" id="KW-1185">Reference proteome</keyword>
<comment type="caution">
    <text evidence="1">The sequence shown here is derived from an EMBL/GenBank/DDBJ whole genome shotgun (WGS) entry which is preliminary data.</text>
</comment>
<dbReference type="EMBL" id="JAPDPI010000008">
    <property type="protein sequence ID" value="MCW3805163.1"/>
    <property type="molecule type" value="Genomic_DNA"/>
</dbReference>
<dbReference type="SUPFAM" id="SSF48452">
    <property type="entry name" value="TPR-like"/>
    <property type="match status" value="1"/>
</dbReference>
<proteinExistence type="predicted"/>
<sequence length="723" mass="81677">MKMVFNKALFVLGCFFFVFCLTFSQNSDGKRNAKLFKRALHLADEGNYKDAISSLKVILHSDPKDLDALFNIGLCYLNTSDGADTALIYFNKGMDVLTDEQKTGYFGREFGMSIGKAYQVLLKPLKAVEIYEDLLVHLGDEDTLVQKELEREIQVCHNANFFLEHPIDIVVENMGSEVNSMYDDHSPLVGVSENQLFFTSRRNWIKLSLLPDGQYAEKIYSVPLSAKNWESARLLKVFFRQNEHEAAASLSPDGDDIVLFRNDEHGKSLYISHFDGDNWSEPEKLPFPINSFAQETHGSLSADKSTLFFTSDREGGFGGIDIYMSKKNAKGVWGNPINLGANINTEYDEETPMIHYDGKTLYFSSEGHNSMGRLDVFYAQMNADSTWGRPVNLGYPINTPDDDFFFVPTVNKSHAYYASSKFDDNYGGSDIYHVKFETDDNTELAVVEGRIDETLGTNMNDMRILVTRRKDKRLVGDYRPNPTNGNYMLFLEVGYEYEIKETNSQQEKEKVSYVNATPDMSYLDKRTPVVFTDVAMDAPLTKADVEVVTDPGQDAIEHEVKGVVEGENVVINEPSVEGVAEDKGVGAERRPEREDVGISQVEIVMETENNTSTVSNAVVKPKTVVPVMIVERDDNFVISTRPGYTIQILALEKGPLKDMSFFTRRGVNGVVEVKCVDGFTRYILGEFNGYRESLKIKKKLVADGYFKDIWIRPLRDLDNLKLK</sequence>
<reference evidence="1" key="1">
    <citation type="submission" date="2022-10" db="EMBL/GenBank/DDBJ databases">
        <authorList>
            <person name="Yu W.X."/>
        </authorList>
    </citation>
    <scope>NUCLEOTIDE SEQUENCE</scope>
    <source>
        <strain evidence="1">D04</strain>
    </source>
</reference>
<gene>
    <name evidence="1" type="ORF">OM074_05965</name>
</gene>
<dbReference type="SUPFAM" id="SSF82171">
    <property type="entry name" value="DPP6 N-terminal domain-like"/>
    <property type="match status" value="1"/>
</dbReference>
<organism evidence="1 2">
    <name type="scientific">Plebeiibacterium marinum</name>
    <dbReference type="NCBI Taxonomy" id="2992111"/>
    <lineage>
        <taxon>Bacteria</taxon>
        <taxon>Pseudomonadati</taxon>
        <taxon>Bacteroidota</taxon>
        <taxon>Bacteroidia</taxon>
        <taxon>Marinilabiliales</taxon>
        <taxon>Marinilabiliaceae</taxon>
        <taxon>Plebeiibacterium</taxon>
    </lineage>
</organism>
<dbReference type="Gene3D" id="1.25.40.10">
    <property type="entry name" value="Tetratricopeptide repeat domain"/>
    <property type="match status" value="1"/>
</dbReference>
<dbReference type="InterPro" id="IPR011990">
    <property type="entry name" value="TPR-like_helical_dom_sf"/>
</dbReference>
<evidence type="ECO:0000313" key="1">
    <source>
        <dbReference type="EMBL" id="MCW3805163.1"/>
    </source>
</evidence>
<dbReference type="RefSeq" id="WP_301198444.1">
    <property type="nucleotide sequence ID" value="NZ_JAPDPI010000008.1"/>
</dbReference>
<dbReference type="InterPro" id="IPR011659">
    <property type="entry name" value="WD40"/>
</dbReference>
<name>A0AAE3SJ91_9BACT</name>
<accession>A0AAE3SJ91</accession>
<dbReference type="AlphaFoldDB" id="A0AAE3SJ91"/>
<protein>
    <submittedName>
        <fullName evidence="1">Uncharacterized protein</fullName>
    </submittedName>
</protein>
<evidence type="ECO:0000313" key="2">
    <source>
        <dbReference type="Proteomes" id="UP001207408"/>
    </source>
</evidence>
<dbReference type="Pfam" id="PF07676">
    <property type="entry name" value="PD40"/>
    <property type="match status" value="2"/>
</dbReference>
<dbReference type="Proteomes" id="UP001207408">
    <property type="component" value="Unassembled WGS sequence"/>
</dbReference>
<dbReference type="Gene3D" id="2.120.10.30">
    <property type="entry name" value="TolB, C-terminal domain"/>
    <property type="match status" value="1"/>
</dbReference>
<dbReference type="InterPro" id="IPR011042">
    <property type="entry name" value="6-blade_b-propeller_TolB-like"/>
</dbReference>